<dbReference type="GO" id="GO:0043130">
    <property type="term" value="F:ubiquitin binding"/>
    <property type="evidence" value="ECO:0007669"/>
    <property type="project" value="TreeGrafter"/>
</dbReference>
<reference evidence="3 4" key="1">
    <citation type="submission" date="2016-07" db="EMBL/GenBank/DDBJ databases">
        <title>Pervasive Adenine N6-methylation of Active Genes in Fungi.</title>
        <authorList>
            <consortium name="DOE Joint Genome Institute"/>
            <person name="Mondo S.J."/>
            <person name="Dannebaum R.O."/>
            <person name="Kuo R.C."/>
            <person name="Labutti K."/>
            <person name="Haridas S."/>
            <person name="Kuo A."/>
            <person name="Salamov A."/>
            <person name="Ahrendt S.R."/>
            <person name="Lipzen A."/>
            <person name="Sullivan W."/>
            <person name="Andreopoulos W.B."/>
            <person name="Clum A."/>
            <person name="Lindquist E."/>
            <person name="Daum C."/>
            <person name="Ramamoorthy G.K."/>
            <person name="Gryganskyi A."/>
            <person name="Culley D."/>
            <person name="Magnuson J.K."/>
            <person name="James T.Y."/>
            <person name="O'Malley M.A."/>
            <person name="Stajich J.E."/>
            <person name="Spatafora J.W."/>
            <person name="Visel A."/>
            <person name="Grigoriev I.V."/>
        </authorList>
    </citation>
    <scope>NUCLEOTIDE SEQUENCE [LARGE SCALE GENOMIC DNA]</scope>
    <source>
        <strain evidence="3 4">PL171</strain>
    </source>
</reference>
<name>A0A1Y2HCV8_9FUNG</name>
<dbReference type="Pfam" id="PF08059">
    <property type="entry name" value="SEP"/>
    <property type="match status" value="1"/>
</dbReference>
<dbReference type="PANTHER" id="PTHR23333">
    <property type="entry name" value="UBX DOMAIN CONTAINING PROTEIN"/>
    <property type="match status" value="1"/>
</dbReference>
<dbReference type="GO" id="GO:0043161">
    <property type="term" value="P:proteasome-mediated ubiquitin-dependent protein catabolic process"/>
    <property type="evidence" value="ECO:0007669"/>
    <property type="project" value="TreeGrafter"/>
</dbReference>
<dbReference type="InterPro" id="IPR036241">
    <property type="entry name" value="NSFL1C_SEP_dom_sf"/>
</dbReference>
<sequence length="268" mass="28791">MVVSATERSARLVSKTEAHGQVYLVVFKDGIRLDDCPPMMFGDPEAMQVLHDLEDGYFPEILKERFPDGVPIRLVDKSKHSLHDTSLQPHGILTKSPSPPLLRTTPHDTVVTAPTVVQQTSPPASPAITSPLAARGHHSCPILNLSSLPATSSSFSSSITTETSTFPLTIKVQARTGPIAILHCDARDTPRALADYLLKHGMLPASSSAVERSFRPGRPTARSRQGFWMPRARQPGGGTAGGGLLDEDEAFVDVLGPSAVGSVVLYWD</sequence>
<dbReference type="OrthoDB" id="433524at2759"/>
<feature type="domain" description="SEP" evidence="2">
    <location>
        <begin position="19"/>
        <end position="83"/>
    </location>
</feature>
<evidence type="ECO:0000259" key="2">
    <source>
        <dbReference type="PROSITE" id="PS51399"/>
    </source>
</evidence>
<gene>
    <name evidence="3" type="ORF">BCR44DRAFT_1440186</name>
</gene>
<dbReference type="AlphaFoldDB" id="A0A1Y2HCV8"/>
<keyword evidence="4" id="KW-1185">Reference proteome</keyword>
<dbReference type="SUPFAM" id="SSF102848">
    <property type="entry name" value="NSFL1 (p97 ATPase) cofactor p47, SEP domain"/>
    <property type="match status" value="1"/>
</dbReference>
<dbReference type="InterPro" id="IPR012989">
    <property type="entry name" value="SEP_domain"/>
</dbReference>
<dbReference type="PANTHER" id="PTHR23333:SF4">
    <property type="entry name" value="UBX DOMAIN-CONTAINING PROTEIN 11"/>
    <property type="match status" value="1"/>
</dbReference>
<dbReference type="Proteomes" id="UP000193411">
    <property type="component" value="Unassembled WGS sequence"/>
</dbReference>
<dbReference type="Gene3D" id="3.30.420.210">
    <property type="entry name" value="SEP domain"/>
    <property type="match status" value="1"/>
</dbReference>
<feature type="region of interest" description="Disordered" evidence="1">
    <location>
        <begin position="209"/>
        <end position="243"/>
    </location>
</feature>
<dbReference type="STRING" id="765915.A0A1Y2HCV8"/>
<protein>
    <recommendedName>
        <fullName evidence="2">SEP domain-containing protein</fullName>
    </recommendedName>
</protein>
<organism evidence="3 4">
    <name type="scientific">Catenaria anguillulae PL171</name>
    <dbReference type="NCBI Taxonomy" id="765915"/>
    <lineage>
        <taxon>Eukaryota</taxon>
        <taxon>Fungi</taxon>
        <taxon>Fungi incertae sedis</taxon>
        <taxon>Blastocladiomycota</taxon>
        <taxon>Blastocladiomycetes</taxon>
        <taxon>Blastocladiales</taxon>
        <taxon>Catenariaceae</taxon>
        <taxon>Catenaria</taxon>
    </lineage>
</organism>
<evidence type="ECO:0000313" key="3">
    <source>
        <dbReference type="EMBL" id="ORZ32430.1"/>
    </source>
</evidence>
<dbReference type="EMBL" id="MCFL01000046">
    <property type="protein sequence ID" value="ORZ32430.1"/>
    <property type="molecule type" value="Genomic_DNA"/>
</dbReference>
<comment type="caution">
    <text evidence="3">The sequence shown here is derived from an EMBL/GenBank/DDBJ whole genome shotgun (WGS) entry which is preliminary data.</text>
</comment>
<accession>A0A1Y2HCV8</accession>
<dbReference type="PROSITE" id="PS51399">
    <property type="entry name" value="SEP"/>
    <property type="match status" value="1"/>
</dbReference>
<proteinExistence type="predicted"/>
<evidence type="ECO:0000256" key="1">
    <source>
        <dbReference type="SAM" id="MobiDB-lite"/>
    </source>
</evidence>
<evidence type="ECO:0000313" key="4">
    <source>
        <dbReference type="Proteomes" id="UP000193411"/>
    </source>
</evidence>